<dbReference type="GeneID" id="28834163"/>
<gene>
    <name evidence="2" type="ORF">VE01_00777</name>
</gene>
<sequence>MVLGIITSIAACPAIIGTTEAIRQGQRQNAREQHRGRKSNLLVSCSDPSRKARDINGGTIVLRNNKLYVTTVSPRGRAAKERREYENEKDPGRLNERGHLFAGYFFGYPDTKWGRRGDGLVSTISDDPPQLNWIYVDKDTYEVKYGLRVQAEGNLVGPWNCTPIDKRLTLEGWEGFTVVEEEEDVWALYFDKDDDGLEEKVEPNRRIMEIELIRKEMRIGKEEVDMAEQEEKLRNGNEVKNKRKGGENEEKNEKDKNSTRAA</sequence>
<dbReference type="RefSeq" id="XP_018134682.1">
    <property type="nucleotide sequence ID" value="XM_018270305.2"/>
</dbReference>
<evidence type="ECO:0000313" key="2">
    <source>
        <dbReference type="EMBL" id="OBU00950.1"/>
    </source>
</evidence>
<keyword evidence="3" id="KW-1185">Reference proteome</keyword>
<evidence type="ECO:0000256" key="1">
    <source>
        <dbReference type="SAM" id="MobiDB-lite"/>
    </source>
</evidence>
<dbReference type="PANTHER" id="PTHR38049:SF2">
    <property type="entry name" value="RICIN B LECTIN DOMAIN-CONTAINING PROTEIN"/>
    <property type="match status" value="1"/>
</dbReference>
<dbReference type="EMBL" id="KV460207">
    <property type="protein sequence ID" value="OBU00950.1"/>
    <property type="molecule type" value="Genomic_DNA"/>
</dbReference>
<proteinExistence type="predicted"/>
<reference evidence="2 3" key="1">
    <citation type="submission" date="2016-03" db="EMBL/GenBank/DDBJ databases">
        <title>Comparative genomics of Pseudogymnoascus destructans, the fungus causing white-nose syndrome of bats.</title>
        <authorList>
            <person name="Palmer J.M."/>
            <person name="Drees K.P."/>
            <person name="Foster J.T."/>
            <person name="Lindner D.L."/>
        </authorList>
    </citation>
    <scope>NUCLEOTIDE SEQUENCE [LARGE SCALE GENOMIC DNA]</scope>
    <source>
        <strain evidence="2 3">UAMH 10579</strain>
    </source>
</reference>
<accession>A0A2P2SVX0</accession>
<protein>
    <submittedName>
        <fullName evidence="2">Uncharacterized protein</fullName>
    </submittedName>
</protein>
<dbReference type="PANTHER" id="PTHR38049">
    <property type="entry name" value="RICIN B LECTIN DOMAIN-CONTAINING PROTEIN"/>
    <property type="match status" value="1"/>
</dbReference>
<dbReference type="AlphaFoldDB" id="A0A2P2SVX0"/>
<organism evidence="2 3">
    <name type="scientific">Pseudogymnoascus verrucosus</name>
    <dbReference type="NCBI Taxonomy" id="342668"/>
    <lineage>
        <taxon>Eukaryota</taxon>
        <taxon>Fungi</taxon>
        <taxon>Dikarya</taxon>
        <taxon>Ascomycota</taxon>
        <taxon>Pezizomycotina</taxon>
        <taxon>Leotiomycetes</taxon>
        <taxon>Thelebolales</taxon>
        <taxon>Thelebolaceae</taxon>
        <taxon>Pseudogymnoascus</taxon>
    </lineage>
</organism>
<dbReference type="Proteomes" id="UP000091956">
    <property type="component" value="Unassembled WGS sequence"/>
</dbReference>
<dbReference type="OrthoDB" id="3928002at2759"/>
<feature type="region of interest" description="Disordered" evidence="1">
    <location>
        <begin position="224"/>
        <end position="262"/>
    </location>
</feature>
<name>A0A2P2SVX0_9PEZI</name>
<evidence type="ECO:0000313" key="3">
    <source>
        <dbReference type="Proteomes" id="UP000091956"/>
    </source>
</evidence>
<reference evidence="3" key="2">
    <citation type="journal article" date="2018" name="Nat. Commun.">
        <title>Extreme sensitivity to ultraviolet light in the fungal pathogen causing white-nose syndrome of bats.</title>
        <authorList>
            <person name="Palmer J.M."/>
            <person name="Drees K.P."/>
            <person name="Foster J.T."/>
            <person name="Lindner D.L."/>
        </authorList>
    </citation>
    <scope>NUCLEOTIDE SEQUENCE [LARGE SCALE GENOMIC DNA]</scope>
    <source>
        <strain evidence="3">UAMH 10579</strain>
    </source>
</reference>